<evidence type="ECO:0000313" key="2">
    <source>
        <dbReference type="EMBL" id="OZC02086.1"/>
    </source>
</evidence>
<dbReference type="RefSeq" id="WP_094545961.1">
    <property type="nucleotide sequence ID" value="NZ_MQWB01000001.1"/>
</dbReference>
<dbReference type="InParanoid" id="A0A259TWL7"/>
<reference evidence="2 3" key="1">
    <citation type="submission" date="2016-11" db="EMBL/GenBank/DDBJ databases">
        <title>Study of marine rhodopsin-containing bacteria.</title>
        <authorList>
            <person name="Yoshizawa S."/>
            <person name="Kumagai Y."/>
            <person name="Kogure K."/>
        </authorList>
    </citation>
    <scope>NUCLEOTIDE SEQUENCE [LARGE SCALE GENOMIC DNA]</scope>
    <source>
        <strain evidence="2 3">SG-29</strain>
    </source>
</reference>
<dbReference type="AlphaFoldDB" id="A0A259TWL7"/>
<dbReference type="Pfam" id="PF26421">
    <property type="entry name" value="Avidin_like"/>
    <property type="match status" value="1"/>
</dbReference>
<evidence type="ECO:0000256" key="1">
    <source>
        <dbReference type="SAM" id="MobiDB-lite"/>
    </source>
</evidence>
<dbReference type="EMBL" id="MQWB01000001">
    <property type="protein sequence ID" value="OZC02086.1"/>
    <property type="molecule type" value="Genomic_DNA"/>
</dbReference>
<keyword evidence="3" id="KW-1185">Reference proteome</keyword>
<feature type="region of interest" description="Disordered" evidence="1">
    <location>
        <begin position="1"/>
        <end position="23"/>
    </location>
</feature>
<protein>
    <submittedName>
        <fullName evidence="2">N-acetylglutamate synthase</fullName>
    </submittedName>
</protein>
<feature type="compositionally biased region" description="Basic and acidic residues" evidence="1">
    <location>
        <begin position="1"/>
        <end position="10"/>
    </location>
</feature>
<dbReference type="Proteomes" id="UP000216446">
    <property type="component" value="Unassembled WGS sequence"/>
</dbReference>
<sequence>MSRPNYDGRRFAPTASGEGDVGEATRFDYRQKGNVVWATYRGGEVQMGTLIATVDARGALDMRYAHVDASGAMRTGSCHSVPEVLPDGRLRLHEVWEWTDGGTGTSTLEEV</sequence>
<accession>A0A259TWL7</accession>
<organism evidence="2 3">
    <name type="scientific">Rubricoccus marinus</name>
    <dbReference type="NCBI Taxonomy" id="716817"/>
    <lineage>
        <taxon>Bacteria</taxon>
        <taxon>Pseudomonadati</taxon>
        <taxon>Rhodothermota</taxon>
        <taxon>Rhodothermia</taxon>
        <taxon>Rhodothermales</taxon>
        <taxon>Rubricoccaceae</taxon>
        <taxon>Rubricoccus</taxon>
    </lineage>
</organism>
<proteinExistence type="predicted"/>
<dbReference type="InterPro" id="IPR058595">
    <property type="entry name" value="Avidin-like"/>
</dbReference>
<comment type="caution">
    <text evidence="2">The sequence shown here is derived from an EMBL/GenBank/DDBJ whole genome shotgun (WGS) entry which is preliminary data.</text>
</comment>
<gene>
    <name evidence="2" type="ORF">BSZ36_03255</name>
</gene>
<evidence type="ECO:0000313" key="3">
    <source>
        <dbReference type="Proteomes" id="UP000216446"/>
    </source>
</evidence>
<dbReference type="OrthoDB" id="5684515at2"/>
<name>A0A259TWL7_9BACT</name>